<dbReference type="KEGG" id="ath:AT5G54035"/>
<dbReference type="Araport" id="AT5G54035"/>
<dbReference type="EMBL" id="CP002688">
    <property type="protein sequence ID" value="ANM69015.1"/>
    <property type="molecule type" value="Genomic_DNA"/>
</dbReference>
<reference evidence="2 3" key="1">
    <citation type="journal article" date="2000" name="Nature">
        <title>Sequence and analysis of chromosome 5 of the plant Arabidopsis thaliana.</title>
        <authorList>
            <consortium name="Kazusa DNA Research Institute"/>
            <consortium name="Cold Spring Harbor and Washington University in St Louis Sequencing Consortium"/>
            <consortium name="European Union Arabidopsis Genome Sequencing Consortium"/>
            <person name="Tabata S."/>
            <person name="Kaneko T."/>
            <person name="Nakamura Y."/>
            <person name="Kotani H."/>
            <person name="Kato T."/>
            <person name="Asamizu E."/>
            <person name="Miyajima N."/>
            <person name="Sasamoto S."/>
            <person name="Kimura T."/>
            <person name="Hosouchi T."/>
            <person name="Kawashima K."/>
            <person name="Kohara M."/>
            <person name="Matsumoto M."/>
            <person name="Matsuno A."/>
            <person name="Muraki A."/>
            <person name="Nakayama S."/>
            <person name="Nakazaki N."/>
            <person name="Naruo K."/>
            <person name="Okumura S."/>
            <person name="Shinpo S."/>
            <person name="Takeuchi C."/>
            <person name="Wada T."/>
            <person name="Watanabe A."/>
            <person name="Yamada M."/>
            <person name="Yasuda M."/>
            <person name="Sato S."/>
            <person name="de la Bastide M."/>
            <person name="Huang E."/>
            <person name="Spiegel L."/>
            <person name="Gnoj L."/>
            <person name="O'Shaughnessy A."/>
            <person name="Preston R."/>
            <person name="Habermann K."/>
            <person name="Murray J."/>
            <person name="Johnson D."/>
            <person name="Rohlfing T."/>
            <person name="Nelson J."/>
            <person name="Stoneking T."/>
            <person name="Pepin K."/>
            <person name="Spieth J."/>
            <person name="Sekhon M."/>
            <person name="Armstrong J."/>
            <person name="Becker M."/>
            <person name="Belter E."/>
            <person name="Cordum H."/>
            <person name="Cordes M."/>
            <person name="Courtney L."/>
            <person name="Courtney W."/>
            <person name="Dante M."/>
            <person name="Du H."/>
            <person name="Edwards J."/>
            <person name="Fryman J."/>
            <person name="Haakensen B."/>
            <person name="Lamar E."/>
            <person name="Latreille P."/>
            <person name="Leonard S."/>
            <person name="Meyer R."/>
            <person name="Mulvaney E."/>
            <person name="Ozersky P."/>
            <person name="Riley A."/>
            <person name="Strowmatt C."/>
            <person name="Wagner-McPherson C."/>
            <person name="Wollam A."/>
            <person name="Yoakum M."/>
            <person name="Bell M."/>
            <person name="Dedhia N."/>
            <person name="Parnell L."/>
            <person name="Shah R."/>
            <person name="Rodriguez M."/>
            <person name="See L.H."/>
            <person name="Vil D."/>
            <person name="Baker J."/>
            <person name="Kirchoff K."/>
            <person name="Toth K."/>
            <person name="King L."/>
            <person name="Bahret A."/>
            <person name="Miller B."/>
            <person name="Marra M."/>
            <person name="Martienssen R."/>
            <person name="McCombie W.R."/>
            <person name="Wilson R.K."/>
            <person name="Murphy G."/>
            <person name="Bancroft I."/>
            <person name="Volckaert G."/>
            <person name="Wambutt R."/>
            <person name="Dusterhoft A."/>
            <person name="Stiekema W."/>
            <person name="Pohl T."/>
            <person name="Entian K.D."/>
            <person name="Terryn N."/>
            <person name="Hartley N."/>
            <person name="Bent E."/>
            <person name="Johnson S."/>
            <person name="Langham S.A."/>
            <person name="McCullagh B."/>
            <person name="Robben J."/>
            <person name="Grymonprez B."/>
            <person name="Zimmermann W."/>
            <person name="Ramsperger U."/>
            <person name="Wedler H."/>
            <person name="Balke K."/>
            <person name="Wedler E."/>
            <person name="Peters S."/>
            <person name="van Staveren M."/>
            <person name="Dirkse W."/>
            <person name="Mooijman P."/>
            <person name="Lankhorst R.K."/>
            <person name="Weitzenegger T."/>
            <person name="Bothe G."/>
            <person name="Rose M."/>
            <person name="Hauf J."/>
            <person name="Berneiser S."/>
            <person name="Hempel S."/>
            <person name="Feldpausch M."/>
            <person name="Lamberth S."/>
            <person name="Villarroel R."/>
            <person name="Gielen J."/>
            <person name="Ardiles W."/>
            <person name="Bents O."/>
            <person name="Lemcke K."/>
            <person name="Kolesov G."/>
            <person name="Mayer K."/>
            <person name="Rudd S."/>
            <person name="Schoof H."/>
            <person name="Schueller C."/>
            <person name="Zaccaria P."/>
            <person name="Mewes H.W."/>
            <person name="Bevan M."/>
            <person name="Fransz P."/>
        </authorList>
    </citation>
    <scope>NUCLEOTIDE SEQUENCE [LARGE SCALE GENOMIC DNA]</scope>
    <source>
        <strain evidence="3">cv. Columbia</strain>
    </source>
</reference>
<dbReference type="GeneID" id="28721270"/>
<sequence length="85" mass="10039">MSFLPRKVSTRFVKDEITFHTSVAWITVDSKNATPTSHVSIIYNIILIQSENMLFMTKMNDISLIINYLERIFDFFFFLGHIFEL</sequence>
<gene>
    <name evidence="1 2" type="ordered locus">At5g54035</name>
</gene>
<evidence type="ECO:0000313" key="2">
    <source>
        <dbReference type="EMBL" id="ANM69015.1"/>
    </source>
</evidence>
<dbReference type="TAIR" id="AT5G54035"/>
<dbReference type="InParanoid" id="A0A1P8BBP0"/>
<reference evidence="3" key="2">
    <citation type="journal article" date="2017" name="Plant J.">
        <title>Araport11: a complete reannotation of the Arabidopsis thaliana reference genome.</title>
        <authorList>
            <person name="Cheng C.Y."/>
            <person name="Krishnakumar V."/>
            <person name="Chan A.P."/>
            <person name="Thibaud-Nissen F."/>
            <person name="Schobel S."/>
            <person name="Town C.D."/>
        </authorList>
    </citation>
    <scope>GENOME REANNOTATION</scope>
    <source>
        <strain evidence="3">cv. Columbia</strain>
    </source>
</reference>
<protein>
    <submittedName>
        <fullName evidence="2">Uncharacterized protein</fullName>
    </submittedName>
</protein>
<accession>A0A1P8BBP0</accession>
<evidence type="ECO:0000313" key="1">
    <source>
        <dbReference type="Araport" id="AT5G54035"/>
    </source>
</evidence>
<dbReference type="Proteomes" id="UP000006548">
    <property type="component" value="Chromosome 5"/>
</dbReference>
<dbReference type="RefSeq" id="NP_001330725.1">
    <property type="nucleotide sequence ID" value="NM_001345076.1"/>
</dbReference>
<keyword evidence="3" id="KW-1185">Reference proteome</keyword>
<dbReference type="AlphaFoldDB" id="A0A1P8BBP0"/>
<organism evidence="2 3">
    <name type="scientific">Arabidopsis thaliana</name>
    <name type="common">Mouse-ear cress</name>
    <dbReference type="NCBI Taxonomy" id="3702"/>
    <lineage>
        <taxon>Eukaryota</taxon>
        <taxon>Viridiplantae</taxon>
        <taxon>Streptophyta</taxon>
        <taxon>Embryophyta</taxon>
        <taxon>Tracheophyta</taxon>
        <taxon>Spermatophyta</taxon>
        <taxon>Magnoliopsida</taxon>
        <taxon>eudicotyledons</taxon>
        <taxon>Gunneridae</taxon>
        <taxon>Pentapetalae</taxon>
        <taxon>rosids</taxon>
        <taxon>malvids</taxon>
        <taxon>Brassicales</taxon>
        <taxon>Brassicaceae</taxon>
        <taxon>Camelineae</taxon>
        <taxon>Arabidopsis</taxon>
    </lineage>
</organism>
<evidence type="ECO:0000313" key="3">
    <source>
        <dbReference type="Proteomes" id="UP000006548"/>
    </source>
</evidence>
<name>A0A1P8BBP0_ARATH</name>
<proteinExistence type="predicted"/>